<keyword evidence="4" id="KW-1185">Reference proteome</keyword>
<dbReference type="EMBL" id="JAWZYT010000049">
    <property type="protein sequence ID" value="KAK4328954.1"/>
    <property type="molecule type" value="Genomic_DNA"/>
</dbReference>
<name>A0AAE1USS5_9EUCA</name>
<keyword evidence="2" id="KW-0732">Signal</keyword>
<feature type="signal peptide" evidence="2">
    <location>
        <begin position="1"/>
        <end position="33"/>
    </location>
</feature>
<evidence type="ECO:0000313" key="3">
    <source>
        <dbReference type="EMBL" id="KAK4328954.1"/>
    </source>
</evidence>
<protein>
    <recommendedName>
        <fullName evidence="5">Secreted protein</fullName>
    </recommendedName>
</protein>
<gene>
    <name evidence="3" type="ORF">Pmani_000700</name>
</gene>
<organism evidence="3 4">
    <name type="scientific">Petrolisthes manimaculis</name>
    <dbReference type="NCBI Taxonomy" id="1843537"/>
    <lineage>
        <taxon>Eukaryota</taxon>
        <taxon>Metazoa</taxon>
        <taxon>Ecdysozoa</taxon>
        <taxon>Arthropoda</taxon>
        <taxon>Crustacea</taxon>
        <taxon>Multicrustacea</taxon>
        <taxon>Malacostraca</taxon>
        <taxon>Eumalacostraca</taxon>
        <taxon>Eucarida</taxon>
        <taxon>Decapoda</taxon>
        <taxon>Pleocyemata</taxon>
        <taxon>Anomura</taxon>
        <taxon>Galatheoidea</taxon>
        <taxon>Porcellanidae</taxon>
        <taxon>Petrolisthes</taxon>
    </lineage>
</organism>
<feature type="region of interest" description="Disordered" evidence="1">
    <location>
        <begin position="153"/>
        <end position="174"/>
    </location>
</feature>
<evidence type="ECO:0000313" key="4">
    <source>
        <dbReference type="Proteomes" id="UP001292094"/>
    </source>
</evidence>
<evidence type="ECO:0000256" key="2">
    <source>
        <dbReference type="SAM" id="SignalP"/>
    </source>
</evidence>
<dbReference type="Proteomes" id="UP001292094">
    <property type="component" value="Unassembled WGS sequence"/>
</dbReference>
<proteinExistence type="predicted"/>
<evidence type="ECO:0008006" key="5">
    <source>
        <dbReference type="Google" id="ProtNLM"/>
    </source>
</evidence>
<accession>A0AAE1USS5</accession>
<sequence>MRPSSCSPALSGSMVVLTGLVLLMVVAAPPTLAKRFDCRMFCRSTGFTGMVGGCRCSFTLFTAKRSVRDHMNNPEHPDVMTDSATDEEGRYLSVADLVQQMTKGSPATLNNAAPHSLQADYRITQEEVAESPAAPHTLPENHPMRVLMVKNNGSSATHRTHQQQQHQQQLRIGQSPSQVLLKRKEFEQDLDNGDTSDFLRLPY</sequence>
<comment type="caution">
    <text evidence="3">The sequence shown here is derived from an EMBL/GenBank/DDBJ whole genome shotgun (WGS) entry which is preliminary data.</text>
</comment>
<evidence type="ECO:0000256" key="1">
    <source>
        <dbReference type="SAM" id="MobiDB-lite"/>
    </source>
</evidence>
<feature type="chain" id="PRO_5042268485" description="Secreted protein" evidence="2">
    <location>
        <begin position="34"/>
        <end position="203"/>
    </location>
</feature>
<reference evidence="3" key="1">
    <citation type="submission" date="2023-11" db="EMBL/GenBank/DDBJ databases">
        <title>Genome assemblies of two species of porcelain crab, Petrolisthes cinctipes and Petrolisthes manimaculis (Anomura: Porcellanidae).</title>
        <authorList>
            <person name="Angst P."/>
        </authorList>
    </citation>
    <scope>NUCLEOTIDE SEQUENCE</scope>
    <source>
        <strain evidence="3">PB745_02</strain>
        <tissue evidence="3">Gill</tissue>
    </source>
</reference>
<dbReference type="AlphaFoldDB" id="A0AAE1USS5"/>